<reference evidence="2 3" key="1">
    <citation type="submission" date="2017-09" db="EMBL/GenBank/DDBJ databases">
        <title>Large-scale bioinformatics analysis of Bacillus genomes uncovers conserved roles of natural products in bacterial physiology.</title>
        <authorList>
            <consortium name="Agbiome Team Llc"/>
            <person name="Bleich R.M."/>
            <person name="Grubbs K.J."/>
            <person name="Santa Maria K.C."/>
            <person name="Allen S.E."/>
            <person name="Farag S."/>
            <person name="Shank E.A."/>
            <person name="Bowers A."/>
        </authorList>
    </citation>
    <scope>NUCLEOTIDE SEQUENCE [LARGE SCALE GENOMIC DNA]</scope>
    <source>
        <strain evidence="2 3">AFS065400</strain>
    </source>
</reference>
<dbReference type="AlphaFoldDB" id="A0A9X7FSN2"/>
<feature type="non-terminal residue" evidence="2">
    <location>
        <position position="1"/>
    </location>
</feature>
<protein>
    <submittedName>
        <fullName evidence="2">IS200/IS605 family transposase</fullName>
    </submittedName>
</protein>
<accession>A0A9X7FSN2</accession>
<sequence length="50" mass="5890">ASSRLIKRDFPQVKKKLWKEMFWSRSFCLLTTGGSPIDVVKIYIENQSEK</sequence>
<gene>
    <name evidence="2" type="ORF">COK72_31510</name>
</gene>
<evidence type="ECO:0000313" key="3">
    <source>
        <dbReference type="Proteomes" id="UP000226106"/>
    </source>
</evidence>
<evidence type="ECO:0000313" key="2">
    <source>
        <dbReference type="EMBL" id="PFT34610.1"/>
    </source>
</evidence>
<dbReference type="Proteomes" id="UP000226106">
    <property type="component" value="Unassembled WGS sequence"/>
</dbReference>
<dbReference type="InterPro" id="IPR002686">
    <property type="entry name" value="Transposase_17"/>
</dbReference>
<dbReference type="SUPFAM" id="SSF143422">
    <property type="entry name" value="Transposase IS200-like"/>
    <property type="match status" value="1"/>
</dbReference>
<dbReference type="EMBL" id="NVCO01000138">
    <property type="protein sequence ID" value="PFT34610.1"/>
    <property type="molecule type" value="Genomic_DNA"/>
</dbReference>
<dbReference type="Gene3D" id="3.30.70.1290">
    <property type="entry name" value="Transposase IS200-like"/>
    <property type="match status" value="1"/>
</dbReference>
<dbReference type="GO" id="GO:0006313">
    <property type="term" value="P:DNA transposition"/>
    <property type="evidence" value="ECO:0007669"/>
    <property type="project" value="InterPro"/>
</dbReference>
<evidence type="ECO:0000259" key="1">
    <source>
        <dbReference type="Pfam" id="PF01797"/>
    </source>
</evidence>
<dbReference type="GO" id="GO:0003677">
    <property type="term" value="F:DNA binding"/>
    <property type="evidence" value="ECO:0007669"/>
    <property type="project" value="InterPro"/>
</dbReference>
<dbReference type="RefSeq" id="WP_176545359.1">
    <property type="nucleotide sequence ID" value="NZ_NVCO01000138.1"/>
</dbReference>
<dbReference type="InterPro" id="IPR036515">
    <property type="entry name" value="Transposase_17_sf"/>
</dbReference>
<dbReference type="Pfam" id="PF01797">
    <property type="entry name" value="Y1_Tnp"/>
    <property type="match status" value="1"/>
</dbReference>
<comment type="caution">
    <text evidence="2">The sequence shown here is derived from an EMBL/GenBank/DDBJ whole genome shotgun (WGS) entry which is preliminary data.</text>
</comment>
<organism evidence="2 3">
    <name type="scientific">Bacillus thuringiensis</name>
    <dbReference type="NCBI Taxonomy" id="1428"/>
    <lineage>
        <taxon>Bacteria</taxon>
        <taxon>Bacillati</taxon>
        <taxon>Bacillota</taxon>
        <taxon>Bacilli</taxon>
        <taxon>Bacillales</taxon>
        <taxon>Bacillaceae</taxon>
        <taxon>Bacillus</taxon>
        <taxon>Bacillus cereus group</taxon>
    </lineage>
</organism>
<proteinExistence type="predicted"/>
<feature type="domain" description="Transposase IS200-like" evidence="1">
    <location>
        <begin position="2"/>
        <end position="47"/>
    </location>
</feature>
<name>A0A9X7FSN2_BACTU</name>
<dbReference type="GO" id="GO:0004803">
    <property type="term" value="F:transposase activity"/>
    <property type="evidence" value="ECO:0007669"/>
    <property type="project" value="InterPro"/>
</dbReference>